<dbReference type="GO" id="GO:0003723">
    <property type="term" value="F:RNA binding"/>
    <property type="evidence" value="ECO:0007669"/>
    <property type="project" value="UniProtKB-KW"/>
</dbReference>
<dbReference type="Proteomes" id="UP000053660">
    <property type="component" value="Unassembled WGS sequence"/>
</dbReference>
<reference evidence="4 5" key="1">
    <citation type="submission" date="2014-03" db="EMBL/GenBank/DDBJ databases">
        <title>Draft genome of the hookworm Oesophagostomum dentatum.</title>
        <authorList>
            <person name="Mitreva M."/>
        </authorList>
    </citation>
    <scope>NUCLEOTIDE SEQUENCE [LARGE SCALE GENOMIC DNA]</scope>
    <source>
        <strain evidence="4 5">OD-Hann</strain>
    </source>
</reference>
<dbReference type="EMBL" id="KN556929">
    <property type="protein sequence ID" value="KHJ87828.1"/>
    <property type="molecule type" value="Genomic_DNA"/>
</dbReference>
<feature type="domain" description="Chromatin target of PRMT1 protein C-terminal" evidence="3">
    <location>
        <begin position="8"/>
        <end position="78"/>
    </location>
</feature>
<keyword evidence="1" id="KW-0694">RNA-binding</keyword>
<proteinExistence type="predicted"/>
<feature type="region of interest" description="Disordered" evidence="2">
    <location>
        <begin position="23"/>
        <end position="79"/>
    </location>
</feature>
<protein>
    <recommendedName>
        <fullName evidence="3">Chromatin target of PRMT1 protein C-terminal domain-containing protein</fullName>
    </recommendedName>
</protein>
<accession>A0A0B1SR85</accession>
<keyword evidence="5" id="KW-1185">Reference proteome</keyword>
<feature type="compositionally biased region" description="Basic and acidic residues" evidence="2">
    <location>
        <begin position="31"/>
        <end position="40"/>
    </location>
</feature>
<dbReference type="AlphaFoldDB" id="A0A0B1SR85"/>
<dbReference type="InterPro" id="IPR025715">
    <property type="entry name" value="FoP_C"/>
</dbReference>
<evidence type="ECO:0000313" key="4">
    <source>
        <dbReference type="EMBL" id="KHJ87828.1"/>
    </source>
</evidence>
<gene>
    <name evidence="4" type="ORF">OESDEN_12389</name>
</gene>
<evidence type="ECO:0000313" key="5">
    <source>
        <dbReference type="Proteomes" id="UP000053660"/>
    </source>
</evidence>
<organism evidence="4 5">
    <name type="scientific">Oesophagostomum dentatum</name>
    <name type="common">Nodular worm</name>
    <dbReference type="NCBI Taxonomy" id="61180"/>
    <lineage>
        <taxon>Eukaryota</taxon>
        <taxon>Metazoa</taxon>
        <taxon>Ecdysozoa</taxon>
        <taxon>Nematoda</taxon>
        <taxon>Chromadorea</taxon>
        <taxon>Rhabditida</taxon>
        <taxon>Rhabditina</taxon>
        <taxon>Rhabditomorpha</taxon>
        <taxon>Strongyloidea</taxon>
        <taxon>Strongylidae</taxon>
        <taxon>Oesophagostomum</taxon>
    </lineage>
</organism>
<dbReference type="Pfam" id="PF13865">
    <property type="entry name" value="FoP_duplication"/>
    <property type="match status" value="1"/>
</dbReference>
<name>A0A0B1SR85_OESDE</name>
<sequence>MRMVLVDGSDSLGSRIQIAPKVSGGAIQRSYRSDRREFSKGGRSGGFRRRSRSDRRSKMTEAELDAELEAYMSKPRAQQ</sequence>
<evidence type="ECO:0000256" key="1">
    <source>
        <dbReference type="ARBA" id="ARBA00022884"/>
    </source>
</evidence>
<dbReference type="SMART" id="SM01218">
    <property type="entry name" value="FoP_duplication"/>
    <property type="match status" value="1"/>
</dbReference>
<evidence type="ECO:0000259" key="3">
    <source>
        <dbReference type="SMART" id="SM01218"/>
    </source>
</evidence>
<evidence type="ECO:0000256" key="2">
    <source>
        <dbReference type="SAM" id="MobiDB-lite"/>
    </source>
</evidence>